<dbReference type="Proteomes" id="UP000663824">
    <property type="component" value="Unassembled WGS sequence"/>
</dbReference>
<dbReference type="Proteomes" id="UP000676336">
    <property type="component" value="Unassembled WGS sequence"/>
</dbReference>
<dbReference type="Proteomes" id="UP000663842">
    <property type="component" value="Unassembled WGS sequence"/>
</dbReference>
<dbReference type="Proteomes" id="UP000663887">
    <property type="component" value="Unassembled WGS sequence"/>
</dbReference>
<name>A0A815TXE0_9BILA</name>
<evidence type="ECO:0000313" key="2">
    <source>
        <dbReference type="EMBL" id="CAF1530243.1"/>
    </source>
</evidence>
<dbReference type="EMBL" id="CAJNOV010013700">
    <property type="protein sequence ID" value="CAF1530243.1"/>
    <property type="molecule type" value="Genomic_DNA"/>
</dbReference>
<sequence length="73" mass="8306">MTCKRWTLATATFLLLILSLWSFINAILLCMSKYVFSEVYLVMPHSRDGSLQIIKSSPSLNTITIVNTSLFVY</sequence>
<dbReference type="Proteomes" id="UP000663834">
    <property type="component" value="Unassembled WGS sequence"/>
</dbReference>
<dbReference type="AlphaFoldDB" id="A0A815TXE0"/>
<evidence type="ECO:0000313" key="3">
    <source>
        <dbReference type="EMBL" id="CAF2080103.1"/>
    </source>
</evidence>
<evidence type="ECO:0000313" key="10">
    <source>
        <dbReference type="Proteomes" id="UP000663834"/>
    </source>
</evidence>
<evidence type="ECO:0000313" key="8">
    <source>
        <dbReference type="EMBL" id="CAF3927549.1"/>
    </source>
</evidence>
<dbReference type="EMBL" id="CAJOBG010000733">
    <property type="protein sequence ID" value="CAF3851211.1"/>
    <property type="molecule type" value="Genomic_DNA"/>
</dbReference>
<dbReference type="EMBL" id="CAJNRG010012567">
    <property type="protein sequence ID" value="CAF2141100.1"/>
    <property type="molecule type" value="Genomic_DNA"/>
</dbReference>
<dbReference type="Proteomes" id="UP000681967">
    <property type="component" value="Unassembled WGS sequence"/>
</dbReference>
<comment type="caution">
    <text evidence="1">The sequence shown here is derived from an EMBL/GenBank/DDBJ whole genome shotgun (WGS) entry which is preliminary data.</text>
</comment>
<dbReference type="Proteomes" id="UP000663855">
    <property type="component" value="Unassembled WGS sequence"/>
</dbReference>
<dbReference type="OrthoDB" id="10036519at2759"/>
<dbReference type="Proteomes" id="UP000663856">
    <property type="component" value="Unassembled WGS sequence"/>
</dbReference>
<evidence type="ECO:0000313" key="4">
    <source>
        <dbReference type="EMBL" id="CAF2141100.1"/>
    </source>
</evidence>
<accession>A0A815TXE0</accession>
<protein>
    <submittedName>
        <fullName evidence="1">Uncharacterized protein</fullName>
    </submittedName>
</protein>
<reference evidence="1" key="1">
    <citation type="submission" date="2021-02" db="EMBL/GenBank/DDBJ databases">
        <authorList>
            <person name="Nowell W R."/>
        </authorList>
    </citation>
    <scope>NUCLEOTIDE SEQUENCE</scope>
</reference>
<dbReference type="Proteomes" id="UP000663866">
    <property type="component" value="Unassembled WGS sequence"/>
</dbReference>
<dbReference type="EMBL" id="CAJOBF010001223">
    <property type="protein sequence ID" value="CAF3927549.1"/>
    <property type="molecule type" value="Genomic_DNA"/>
</dbReference>
<dbReference type="EMBL" id="CAJOBH010000787">
    <property type="protein sequence ID" value="CAF3817372.1"/>
    <property type="molecule type" value="Genomic_DNA"/>
</dbReference>
<keyword evidence="11" id="KW-1185">Reference proteome</keyword>
<proteinExistence type="predicted"/>
<dbReference type="EMBL" id="CAJOBI010007713">
    <property type="protein sequence ID" value="CAF4092924.1"/>
    <property type="molecule type" value="Genomic_DNA"/>
</dbReference>
<evidence type="ECO:0000313" key="11">
    <source>
        <dbReference type="Proteomes" id="UP000663866"/>
    </source>
</evidence>
<evidence type="ECO:0000313" key="5">
    <source>
        <dbReference type="EMBL" id="CAF2247007.1"/>
    </source>
</evidence>
<evidence type="ECO:0000313" key="9">
    <source>
        <dbReference type="EMBL" id="CAF4092924.1"/>
    </source>
</evidence>
<evidence type="ECO:0000313" key="1">
    <source>
        <dbReference type="EMBL" id="CAF1509926.1"/>
    </source>
</evidence>
<dbReference type="EMBL" id="CAJNRF010006287">
    <property type="protein sequence ID" value="CAF2080103.1"/>
    <property type="molecule type" value="Genomic_DNA"/>
</dbReference>
<organism evidence="1 10">
    <name type="scientific">Rotaria magnacalcarata</name>
    <dbReference type="NCBI Taxonomy" id="392030"/>
    <lineage>
        <taxon>Eukaryota</taxon>
        <taxon>Metazoa</taxon>
        <taxon>Spiralia</taxon>
        <taxon>Gnathifera</taxon>
        <taxon>Rotifera</taxon>
        <taxon>Eurotatoria</taxon>
        <taxon>Bdelloidea</taxon>
        <taxon>Philodinida</taxon>
        <taxon>Philodinidae</taxon>
        <taxon>Rotaria</taxon>
    </lineage>
</organism>
<evidence type="ECO:0000313" key="7">
    <source>
        <dbReference type="EMBL" id="CAF3851211.1"/>
    </source>
</evidence>
<dbReference type="EMBL" id="CAJNRE010020923">
    <property type="protein sequence ID" value="CAF2247007.1"/>
    <property type="molecule type" value="Genomic_DNA"/>
</dbReference>
<gene>
    <name evidence="6" type="ORF">BYL167_LOCUS3895</name>
    <name evidence="2" type="ORF">CJN711_LOCUS28995</name>
    <name evidence="1" type="ORF">KQP761_LOCUS15102</name>
    <name evidence="5" type="ORF">MBJ925_LOCUS37657</name>
    <name evidence="7" type="ORF">OVN521_LOCUS6860</name>
    <name evidence="9" type="ORF">SMN809_LOCUS16937</name>
    <name evidence="8" type="ORF">UXM345_LOCUS11996</name>
    <name evidence="3" type="ORF">WKI299_LOCUS15979</name>
    <name evidence="4" type="ORF">XDN619_LOCUS26746</name>
</gene>
<evidence type="ECO:0000313" key="6">
    <source>
        <dbReference type="EMBL" id="CAF3817372.1"/>
    </source>
</evidence>
<dbReference type="EMBL" id="CAJNOW010007282">
    <property type="protein sequence ID" value="CAF1509926.1"/>
    <property type="molecule type" value="Genomic_DNA"/>
</dbReference>